<sequence length="173" mass="20265">MRKVEVQPYNDQWITKFEEEAVQLQNVFGSQIQKIHHIGSTAVKGLQAKPIIDMMIEVHDINLIITYHAQMIAIGYKPKGENGIDKRRYFQKGGDNRTHHVHIFEIGSPDIVRHLAFRDYLRTHGDIAKMYGDFKERLSRSFPFDSKSYGKHKDPLVKVIERQALEWYRKMNG</sequence>
<protein>
    <submittedName>
        <fullName evidence="1">GrpB family protein</fullName>
    </submittedName>
</protein>
<dbReference type="InterPro" id="IPR007344">
    <property type="entry name" value="GrpB/CoaE"/>
</dbReference>
<comment type="caution">
    <text evidence="1">The sequence shown here is derived from an EMBL/GenBank/DDBJ whole genome shotgun (WGS) entry which is preliminary data.</text>
</comment>
<dbReference type="Pfam" id="PF04229">
    <property type="entry name" value="GrpB"/>
    <property type="match status" value="1"/>
</dbReference>
<proteinExistence type="predicted"/>
<dbReference type="RefSeq" id="WP_160800023.1">
    <property type="nucleotide sequence ID" value="NZ_WUUL01000002.1"/>
</dbReference>
<name>A0A6I4VW78_9BACL</name>
<dbReference type="Gene3D" id="3.30.460.10">
    <property type="entry name" value="Beta Polymerase, domain 2"/>
    <property type="match status" value="1"/>
</dbReference>
<dbReference type="SUPFAM" id="SSF81301">
    <property type="entry name" value="Nucleotidyltransferase"/>
    <property type="match status" value="1"/>
</dbReference>
<organism evidence="1 2">
    <name type="scientific">Shimazuella alba</name>
    <dbReference type="NCBI Taxonomy" id="2690964"/>
    <lineage>
        <taxon>Bacteria</taxon>
        <taxon>Bacillati</taxon>
        <taxon>Bacillota</taxon>
        <taxon>Bacilli</taxon>
        <taxon>Bacillales</taxon>
        <taxon>Thermoactinomycetaceae</taxon>
        <taxon>Shimazuella</taxon>
    </lineage>
</organism>
<dbReference type="PANTHER" id="PTHR34822">
    <property type="entry name" value="GRPB DOMAIN PROTEIN (AFU_ORTHOLOGUE AFUA_1G01530)"/>
    <property type="match status" value="1"/>
</dbReference>
<accession>A0A6I4VW78</accession>
<dbReference type="PANTHER" id="PTHR34822:SF1">
    <property type="entry name" value="GRPB FAMILY PROTEIN"/>
    <property type="match status" value="1"/>
</dbReference>
<evidence type="ECO:0000313" key="1">
    <source>
        <dbReference type="EMBL" id="MXQ52784.1"/>
    </source>
</evidence>
<keyword evidence="2" id="KW-1185">Reference proteome</keyword>
<dbReference type="InterPro" id="IPR043519">
    <property type="entry name" value="NT_sf"/>
</dbReference>
<dbReference type="Proteomes" id="UP000430692">
    <property type="component" value="Unassembled WGS sequence"/>
</dbReference>
<gene>
    <name evidence="1" type="ORF">GSM42_03370</name>
</gene>
<dbReference type="EMBL" id="WUUL01000002">
    <property type="protein sequence ID" value="MXQ52784.1"/>
    <property type="molecule type" value="Genomic_DNA"/>
</dbReference>
<dbReference type="AlphaFoldDB" id="A0A6I4VW78"/>
<evidence type="ECO:0000313" key="2">
    <source>
        <dbReference type="Proteomes" id="UP000430692"/>
    </source>
</evidence>
<reference evidence="1 2" key="1">
    <citation type="submission" date="2019-12" db="EMBL/GenBank/DDBJ databases">
        <title>Whole-genome analyses of novel actinobacteria.</title>
        <authorList>
            <person name="Sahin N."/>
            <person name="Saygin H."/>
        </authorList>
    </citation>
    <scope>NUCLEOTIDE SEQUENCE [LARGE SCALE GENOMIC DNA]</scope>
    <source>
        <strain evidence="1 2">KC615</strain>
    </source>
</reference>